<evidence type="ECO:0000313" key="2">
    <source>
        <dbReference type="EMBL" id="KAK3193222.1"/>
    </source>
</evidence>
<accession>A0AAD9ZU64</accession>
<sequence length="328" mass="37310">MQGCAFRGHDESVNSTNRGNFIEMIKLKEKVNQEIAGIVLENSPQNAKYTSPRIQKELLNILANRVRAKISEEVKDAKFCILVEEAVDESNKEQMAIILRYVDYKGFVRECFFQVVSVNDTNASTLKKEICNVLVRYDLSIENLRGQGYDGANNMRELKSIREGEIQELTALGELETGTKANQIRTLQLPGATRWSSHFTSIGRLINMFGSTSTLLENLIDKGLNSNIRGDAKGAYKDLRSFEFVFILLLLHKVLGISDMLCQALQLKSQDILNAMNLVSTTKMLHQKLRESEWDTFLKIVVSFCERYEIDIPDMNARYMEGTKRSCQ</sequence>
<protein>
    <recommendedName>
        <fullName evidence="1">DUF4371 domain-containing protein</fullName>
    </recommendedName>
</protein>
<gene>
    <name evidence="2" type="ORF">Dsin_024532</name>
</gene>
<name>A0AAD9ZU64_9ROSI</name>
<dbReference type="Pfam" id="PF14291">
    <property type="entry name" value="DUF4371"/>
    <property type="match status" value="1"/>
</dbReference>
<dbReference type="InterPro" id="IPR025398">
    <property type="entry name" value="DUF4371"/>
</dbReference>
<comment type="caution">
    <text evidence="2">The sequence shown here is derived from an EMBL/GenBank/DDBJ whole genome shotgun (WGS) entry which is preliminary data.</text>
</comment>
<organism evidence="2 3">
    <name type="scientific">Dipteronia sinensis</name>
    <dbReference type="NCBI Taxonomy" id="43782"/>
    <lineage>
        <taxon>Eukaryota</taxon>
        <taxon>Viridiplantae</taxon>
        <taxon>Streptophyta</taxon>
        <taxon>Embryophyta</taxon>
        <taxon>Tracheophyta</taxon>
        <taxon>Spermatophyta</taxon>
        <taxon>Magnoliopsida</taxon>
        <taxon>eudicotyledons</taxon>
        <taxon>Gunneridae</taxon>
        <taxon>Pentapetalae</taxon>
        <taxon>rosids</taxon>
        <taxon>malvids</taxon>
        <taxon>Sapindales</taxon>
        <taxon>Sapindaceae</taxon>
        <taxon>Hippocastanoideae</taxon>
        <taxon>Acereae</taxon>
        <taxon>Dipteronia</taxon>
    </lineage>
</organism>
<evidence type="ECO:0000313" key="3">
    <source>
        <dbReference type="Proteomes" id="UP001281410"/>
    </source>
</evidence>
<feature type="domain" description="DUF4371" evidence="1">
    <location>
        <begin position="2"/>
        <end position="156"/>
    </location>
</feature>
<dbReference type="Proteomes" id="UP001281410">
    <property type="component" value="Unassembled WGS sequence"/>
</dbReference>
<reference evidence="2" key="1">
    <citation type="journal article" date="2023" name="Plant J.">
        <title>Genome sequences and population genomics provide insights into the demographic history, inbreeding, and mutation load of two 'living fossil' tree species of Dipteronia.</title>
        <authorList>
            <person name="Feng Y."/>
            <person name="Comes H.P."/>
            <person name="Chen J."/>
            <person name="Zhu S."/>
            <person name="Lu R."/>
            <person name="Zhang X."/>
            <person name="Li P."/>
            <person name="Qiu J."/>
            <person name="Olsen K.M."/>
            <person name="Qiu Y."/>
        </authorList>
    </citation>
    <scope>NUCLEOTIDE SEQUENCE</scope>
    <source>
        <strain evidence="2">NBL</strain>
    </source>
</reference>
<dbReference type="PANTHER" id="PTHR11697:SF230">
    <property type="entry name" value="ZINC FINGER, MYM DOMAIN CONTAINING 1"/>
    <property type="match status" value="1"/>
</dbReference>
<dbReference type="InterPro" id="IPR055298">
    <property type="entry name" value="AtLOH3-like"/>
</dbReference>
<evidence type="ECO:0000259" key="1">
    <source>
        <dbReference type="Pfam" id="PF14291"/>
    </source>
</evidence>
<dbReference type="AlphaFoldDB" id="A0AAD9ZU64"/>
<dbReference type="EMBL" id="JANJYJ010000008">
    <property type="protein sequence ID" value="KAK3193222.1"/>
    <property type="molecule type" value="Genomic_DNA"/>
</dbReference>
<proteinExistence type="predicted"/>
<keyword evidence="3" id="KW-1185">Reference proteome</keyword>
<dbReference type="PANTHER" id="PTHR11697">
    <property type="entry name" value="GENERAL TRANSCRIPTION FACTOR 2-RELATED ZINC FINGER PROTEIN"/>
    <property type="match status" value="1"/>
</dbReference>